<evidence type="ECO:0000313" key="2">
    <source>
        <dbReference type="EMBL" id="TCL38097.1"/>
    </source>
</evidence>
<dbReference type="OrthoDB" id="1682356at2"/>
<sequence length="170" mass="18234">MTSQRILLAGGLLLFLLSAFAGLYYDLVLRPEQHIAASYTLDMALNMATKGDPAMAAAFAGEFATLSLLQEIYARLPLHLAFAGAAAIAPVWITARLDASERLKKLLALLIVAGGLLLGAGDLVQIMGHTLPGRYIVLSGYSWIALGLGAFSLYGGLFIWLNMEPQAKRR</sequence>
<feature type="transmembrane region" description="Helical" evidence="1">
    <location>
        <begin position="140"/>
        <end position="161"/>
    </location>
</feature>
<feature type="transmembrane region" description="Helical" evidence="1">
    <location>
        <begin position="76"/>
        <end position="95"/>
    </location>
</feature>
<dbReference type="AlphaFoldDB" id="A0A4V2Q8R1"/>
<protein>
    <submittedName>
        <fullName evidence="2">Uncharacterized protein</fullName>
    </submittedName>
</protein>
<gene>
    <name evidence="2" type="ORF">EV210_10463</name>
</gene>
<name>A0A4V2Q8R1_9FIRM</name>
<keyword evidence="3" id="KW-1185">Reference proteome</keyword>
<keyword evidence="1" id="KW-1133">Transmembrane helix</keyword>
<accession>A0A4V2Q8R1</accession>
<keyword evidence="1" id="KW-0472">Membrane</keyword>
<dbReference type="Proteomes" id="UP000295063">
    <property type="component" value="Unassembled WGS sequence"/>
</dbReference>
<dbReference type="RefSeq" id="WP_132077554.1">
    <property type="nucleotide sequence ID" value="NZ_SLUI01000004.1"/>
</dbReference>
<evidence type="ECO:0000256" key="1">
    <source>
        <dbReference type="SAM" id="Phobius"/>
    </source>
</evidence>
<evidence type="ECO:0000313" key="3">
    <source>
        <dbReference type="Proteomes" id="UP000295063"/>
    </source>
</evidence>
<feature type="transmembrane region" description="Helical" evidence="1">
    <location>
        <begin position="107"/>
        <end position="128"/>
    </location>
</feature>
<reference evidence="2 3" key="1">
    <citation type="submission" date="2019-03" db="EMBL/GenBank/DDBJ databases">
        <title>Genomic Encyclopedia of Type Strains, Phase IV (KMG-IV): sequencing the most valuable type-strain genomes for metagenomic binning, comparative biology and taxonomic classification.</title>
        <authorList>
            <person name="Goeker M."/>
        </authorList>
    </citation>
    <scope>NUCLEOTIDE SEQUENCE [LARGE SCALE GENOMIC DNA]</scope>
    <source>
        <strain evidence="2 3">DSM 15969</strain>
    </source>
</reference>
<proteinExistence type="predicted"/>
<organism evidence="2 3">
    <name type="scientific">Anaerospora hongkongensis</name>
    <dbReference type="NCBI Taxonomy" id="244830"/>
    <lineage>
        <taxon>Bacteria</taxon>
        <taxon>Bacillati</taxon>
        <taxon>Bacillota</taxon>
        <taxon>Negativicutes</taxon>
        <taxon>Selenomonadales</taxon>
        <taxon>Sporomusaceae</taxon>
        <taxon>Anaerospora</taxon>
    </lineage>
</organism>
<keyword evidence="1" id="KW-0812">Transmembrane</keyword>
<comment type="caution">
    <text evidence="2">The sequence shown here is derived from an EMBL/GenBank/DDBJ whole genome shotgun (WGS) entry which is preliminary data.</text>
</comment>
<dbReference type="EMBL" id="SLUI01000004">
    <property type="protein sequence ID" value="TCL38097.1"/>
    <property type="molecule type" value="Genomic_DNA"/>
</dbReference>